<gene>
    <name evidence="1" type="ORF">COU46_02725</name>
</gene>
<comment type="caution">
    <text evidence="1">The sequence shown here is derived from an EMBL/GenBank/DDBJ whole genome shotgun (WGS) entry which is preliminary data.</text>
</comment>
<evidence type="ECO:0000313" key="2">
    <source>
        <dbReference type="Proteomes" id="UP000229383"/>
    </source>
</evidence>
<dbReference type="PANTHER" id="PTHR39961:SF1">
    <property type="entry name" value="DUF458 DOMAIN-CONTAINING PROTEIN"/>
    <property type="match status" value="1"/>
</dbReference>
<evidence type="ECO:0000313" key="1">
    <source>
        <dbReference type="EMBL" id="PIR70158.1"/>
    </source>
</evidence>
<evidence type="ECO:0008006" key="3">
    <source>
        <dbReference type="Google" id="ProtNLM"/>
    </source>
</evidence>
<protein>
    <recommendedName>
        <fullName evidence="3">DUF458 domain-containing protein</fullName>
    </recommendedName>
</protein>
<accession>A0A2H0TF16</accession>
<dbReference type="EMBL" id="PFCN01000033">
    <property type="protein sequence ID" value="PIR70158.1"/>
    <property type="molecule type" value="Genomic_DNA"/>
</dbReference>
<dbReference type="Pfam" id="PF04308">
    <property type="entry name" value="RNaseH_like"/>
    <property type="match status" value="1"/>
</dbReference>
<proteinExistence type="predicted"/>
<dbReference type="InterPro" id="IPR007405">
    <property type="entry name" value="Phage_KVP40_Orf299"/>
</dbReference>
<dbReference type="AlphaFoldDB" id="A0A2H0TF16"/>
<organism evidence="1 2">
    <name type="scientific">Candidatus Niyogibacteria bacterium CG10_big_fil_rev_8_21_14_0_10_42_19</name>
    <dbReference type="NCBI Taxonomy" id="1974725"/>
    <lineage>
        <taxon>Bacteria</taxon>
        <taxon>Candidatus Niyogiibacteriota</taxon>
    </lineage>
</organism>
<name>A0A2H0TF16_9BACT</name>
<reference evidence="2" key="1">
    <citation type="submission" date="2017-09" db="EMBL/GenBank/DDBJ databases">
        <title>Depth-based differentiation of microbial function through sediment-hosted aquifers and enrichment of novel symbionts in the deep terrestrial subsurface.</title>
        <authorList>
            <person name="Probst A.J."/>
            <person name="Ladd B."/>
            <person name="Jarett J.K."/>
            <person name="Geller-Mcgrath D.E."/>
            <person name="Sieber C.M.K."/>
            <person name="Emerson J.B."/>
            <person name="Anantharaman K."/>
            <person name="Thomas B.C."/>
            <person name="Malmstrom R."/>
            <person name="Stieglmeier M."/>
            <person name="Klingl A."/>
            <person name="Woyke T."/>
            <person name="Ryan C.M."/>
            <person name="Banfield J.F."/>
        </authorList>
    </citation>
    <scope>NUCLEOTIDE SEQUENCE [LARGE SCALE GENOMIC DNA]</scope>
</reference>
<sequence>MTSRNLYCNKQKYYYNMGKTLMIPITHSRFYNQTTTLNFDELVLELVKYIHIKPDAKYQIVVGSDSASEKKVKFVTAVGILRIGNGGRYFWTRSEPETCPTLQDRIYKETMRSIAFMQELKSRLKEKLGEEFFWDNKITVHLDVGTKGPTRDLIDAVVGMVKGYGFEAVIKPESFGAFVLADRHT</sequence>
<dbReference type="Proteomes" id="UP000229383">
    <property type="component" value="Unassembled WGS sequence"/>
</dbReference>
<dbReference type="PANTHER" id="PTHR39961">
    <property type="entry name" value="HYPOTHETICAL CYTOSOLIC PROTEIN"/>
    <property type="match status" value="1"/>
</dbReference>